<reference evidence="4" key="1">
    <citation type="journal article" date="2012" name="MBio">
        <title>Comparative genome analysis of Trichophyton rubrum and related dermatophytes reveals candidate genes involved in infection.</title>
        <authorList>
            <person name="Martinez D.A."/>
            <person name="Oliver B.G."/>
            <person name="Graeser Y."/>
            <person name="Goldberg J.M."/>
            <person name="Li W."/>
            <person name="Martinez-Rossi N.M."/>
            <person name="Monod M."/>
            <person name="Shelest E."/>
            <person name="Barton R.C."/>
            <person name="Birch E."/>
            <person name="Brakhage A.A."/>
            <person name="Chen Z."/>
            <person name="Gurr S.J."/>
            <person name="Heiman D."/>
            <person name="Heitman J."/>
            <person name="Kosti I."/>
            <person name="Rossi A."/>
            <person name="Saif S."/>
            <person name="Samalova M."/>
            <person name="Saunders C.W."/>
            <person name="Shea T."/>
            <person name="Summerbell R.C."/>
            <person name="Xu J."/>
            <person name="Young S."/>
            <person name="Zeng Q."/>
            <person name="Birren B.W."/>
            <person name="Cuomo C.A."/>
            <person name="White T.C."/>
        </authorList>
    </citation>
    <scope>NUCLEOTIDE SEQUENCE [LARGE SCALE GENOMIC DNA]</scope>
    <source>
        <strain evidence="4">ATCC MYA-4605 / CBS 113480</strain>
    </source>
</reference>
<feature type="transmembrane region" description="Helical" evidence="2">
    <location>
        <begin position="149"/>
        <end position="169"/>
    </location>
</feature>
<feature type="transmembrane region" description="Helical" evidence="2">
    <location>
        <begin position="257"/>
        <end position="276"/>
    </location>
</feature>
<organism evidence="3 4">
    <name type="scientific">Arthroderma otae (strain ATCC MYA-4605 / CBS 113480)</name>
    <name type="common">Microsporum canis</name>
    <dbReference type="NCBI Taxonomy" id="554155"/>
    <lineage>
        <taxon>Eukaryota</taxon>
        <taxon>Fungi</taxon>
        <taxon>Dikarya</taxon>
        <taxon>Ascomycota</taxon>
        <taxon>Pezizomycotina</taxon>
        <taxon>Eurotiomycetes</taxon>
        <taxon>Eurotiomycetidae</taxon>
        <taxon>Onygenales</taxon>
        <taxon>Arthrodermataceae</taxon>
        <taxon>Microsporum</taxon>
    </lineage>
</organism>
<name>C5G039_ARTOC</name>
<dbReference type="AlphaFoldDB" id="C5G039"/>
<dbReference type="OMA" id="LIWLITD"/>
<evidence type="ECO:0000256" key="1">
    <source>
        <dbReference type="SAM" id="MobiDB-lite"/>
    </source>
</evidence>
<dbReference type="eggNOG" id="ENOG502RPXG">
    <property type="taxonomic scope" value="Eukaryota"/>
</dbReference>
<keyword evidence="2" id="KW-1133">Transmembrane helix</keyword>
<dbReference type="HOGENOM" id="CLU_062839_0_0_1"/>
<keyword evidence="2" id="KW-0812">Transmembrane</keyword>
<accession>C5G039</accession>
<feature type="transmembrane region" description="Helical" evidence="2">
    <location>
        <begin position="189"/>
        <end position="215"/>
    </location>
</feature>
<feature type="transmembrane region" description="Helical" evidence="2">
    <location>
        <begin position="101"/>
        <end position="128"/>
    </location>
</feature>
<dbReference type="EMBL" id="DS995708">
    <property type="protein sequence ID" value="EEQ35492.1"/>
    <property type="molecule type" value="Genomic_DNA"/>
</dbReference>
<protein>
    <submittedName>
        <fullName evidence="3">Uncharacterized protein</fullName>
    </submittedName>
</protein>
<feature type="transmembrane region" description="Helical" evidence="2">
    <location>
        <begin position="28"/>
        <end position="48"/>
    </location>
</feature>
<feature type="region of interest" description="Disordered" evidence="1">
    <location>
        <begin position="328"/>
        <end position="374"/>
    </location>
</feature>
<keyword evidence="4" id="KW-1185">Reference proteome</keyword>
<feature type="transmembrane region" description="Helical" evidence="2">
    <location>
        <begin position="227"/>
        <end position="251"/>
    </location>
</feature>
<dbReference type="VEuPathDB" id="FungiDB:MCYG_08311"/>
<evidence type="ECO:0000313" key="4">
    <source>
        <dbReference type="Proteomes" id="UP000002035"/>
    </source>
</evidence>
<feature type="transmembrane region" description="Helical" evidence="2">
    <location>
        <begin position="69"/>
        <end position="89"/>
    </location>
</feature>
<dbReference type="RefSeq" id="XP_002843228.1">
    <property type="nucleotide sequence ID" value="XM_002843182.1"/>
</dbReference>
<gene>
    <name evidence="3" type="ORF">MCYG_08311</name>
</gene>
<dbReference type="GeneID" id="9226223"/>
<dbReference type="Proteomes" id="UP000002035">
    <property type="component" value="Unassembled WGS sequence"/>
</dbReference>
<sequence>MAPQRGGGGHRSSGSSCGPNAFSSMQEIILLTFMVLFFVSSLGLSYLYPVRRKTARLRGHARDGALWTVLGVSLVLESIVLILDIASFVGSECAQDFQFTFIYLAVTSSCLGLIISLLLLGAMLLPITRLMHECAGGIMPRAKSICHKVFVGLMGVNVIACIALLIWFITDIGNAYYTQFAGGFYGNYAGLFIIIDGGLGVIGSSVGILAFIIAIRGAPQLRRSGKFRALAYLFSLALFAKYVTSLVLIWVPSGIEGYILNHIFLLGAMTAVLYFVPNAALAYTNNTEPPQYESGAAPPRYDARYNPVRTFPQDEVHWPRENRAITETYDVPPIPHAGKPQELPGGYAEAHRPPSSPGPYSHPAELPHQPYHPS</sequence>
<evidence type="ECO:0000313" key="3">
    <source>
        <dbReference type="EMBL" id="EEQ35492.1"/>
    </source>
</evidence>
<keyword evidence="2" id="KW-0472">Membrane</keyword>
<proteinExistence type="predicted"/>
<dbReference type="OrthoDB" id="4173900at2759"/>
<evidence type="ECO:0000256" key="2">
    <source>
        <dbReference type="SAM" id="Phobius"/>
    </source>
</evidence>